<comment type="caution">
    <text evidence="2">The sequence shown here is derived from an EMBL/GenBank/DDBJ whole genome shotgun (WGS) entry which is preliminary data.</text>
</comment>
<reference evidence="2" key="1">
    <citation type="submission" date="2021-03" db="EMBL/GenBank/DDBJ databases">
        <title>Evolutionary innovations through gain and loss of genes in the ectomycorrhizal Boletales.</title>
        <authorList>
            <person name="Wu G."/>
            <person name="Miyauchi S."/>
            <person name="Morin E."/>
            <person name="Yang Z.-L."/>
            <person name="Xu J."/>
            <person name="Martin F.M."/>
        </authorList>
    </citation>
    <scope>NUCLEOTIDE SEQUENCE</scope>
    <source>
        <strain evidence="2">BR01</strain>
    </source>
</reference>
<evidence type="ECO:0000313" key="2">
    <source>
        <dbReference type="EMBL" id="KAG6369481.1"/>
    </source>
</evidence>
<organism evidence="2 3">
    <name type="scientific">Boletus reticuloceps</name>
    <dbReference type="NCBI Taxonomy" id="495285"/>
    <lineage>
        <taxon>Eukaryota</taxon>
        <taxon>Fungi</taxon>
        <taxon>Dikarya</taxon>
        <taxon>Basidiomycota</taxon>
        <taxon>Agaricomycotina</taxon>
        <taxon>Agaricomycetes</taxon>
        <taxon>Agaricomycetidae</taxon>
        <taxon>Boletales</taxon>
        <taxon>Boletineae</taxon>
        <taxon>Boletaceae</taxon>
        <taxon>Boletoideae</taxon>
        <taxon>Boletus</taxon>
    </lineage>
</organism>
<dbReference type="EMBL" id="JAGFBS010000079">
    <property type="protein sequence ID" value="KAG6369481.1"/>
    <property type="molecule type" value="Genomic_DNA"/>
</dbReference>
<feature type="region of interest" description="Disordered" evidence="1">
    <location>
        <begin position="41"/>
        <end position="135"/>
    </location>
</feature>
<proteinExistence type="predicted"/>
<feature type="compositionally biased region" description="Low complexity" evidence="1">
    <location>
        <begin position="66"/>
        <end position="76"/>
    </location>
</feature>
<evidence type="ECO:0000313" key="3">
    <source>
        <dbReference type="Proteomes" id="UP000683000"/>
    </source>
</evidence>
<gene>
    <name evidence="2" type="ORF">JVT61DRAFT_14374</name>
</gene>
<evidence type="ECO:0000256" key="1">
    <source>
        <dbReference type="SAM" id="MobiDB-lite"/>
    </source>
</evidence>
<sequence length="349" mass="38032">MENAALQCLCGKVFTVVKSLSAHESQCKVYKDGIDDLYSRHSRFTKNHRGDRRHKKKRKRSHRDSPPSNSLHSHSPQRSFSPNRHAPTPNLQATPAVDLDYSPPSFSPGQGVAHDDGNQAPMGLELNNEPDSEAGPSNICAVVNPSQPRVATRSGRAIRLPARYNDFLPGDSIAIPQVPGAGPPAGLPPTTPSISHSSSPRVRQLTTPCYQTDPNNFGLYRVYPTRPTLDPDQNSSIASHVDAPTLEQSLPHISSRVGSLHPAAEIGPDNLFSAFSNPTAGLLMCWQYSGSTTKSAAELQRLWSFMKDPAFDAAAHSTFSHERERKNIEKYLSDEASPIARSSTLSNLS</sequence>
<dbReference type="Proteomes" id="UP000683000">
    <property type="component" value="Unassembled WGS sequence"/>
</dbReference>
<name>A0A8I3A2J7_9AGAM</name>
<accession>A0A8I3A2J7</accession>
<feature type="compositionally biased region" description="Pro residues" evidence="1">
    <location>
        <begin position="181"/>
        <end position="191"/>
    </location>
</feature>
<dbReference type="OrthoDB" id="3208495at2759"/>
<feature type="compositionally biased region" description="Basic residues" evidence="1">
    <location>
        <begin position="41"/>
        <end position="62"/>
    </location>
</feature>
<keyword evidence="3" id="KW-1185">Reference proteome</keyword>
<feature type="region of interest" description="Disordered" evidence="1">
    <location>
        <begin position="181"/>
        <end position="202"/>
    </location>
</feature>
<dbReference type="AlphaFoldDB" id="A0A8I3A2J7"/>
<protein>
    <submittedName>
        <fullName evidence="2">Uncharacterized protein</fullName>
    </submittedName>
</protein>